<evidence type="ECO:0000313" key="12">
    <source>
        <dbReference type="Proteomes" id="UP000012960"/>
    </source>
</evidence>
<dbReference type="PRINTS" id="PR00367">
    <property type="entry name" value="ETHRSPELEMNT"/>
</dbReference>
<dbReference type="PANTHER" id="PTHR31190">
    <property type="entry name" value="DNA-BINDING DOMAIN"/>
    <property type="match status" value="1"/>
</dbReference>
<keyword evidence="6" id="KW-0804">Transcription</keyword>
<dbReference type="InterPro" id="IPR036955">
    <property type="entry name" value="AP2/ERF_dom_sf"/>
</dbReference>
<proteinExistence type="predicted"/>
<dbReference type="InterPro" id="IPR016177">
    <property type="entry name" value="DNA-bd_dom_sf"/>
</dbReference>
<feature type="region of interest" description="Disordered" evidence="8">
    <location>
        <begin position="166"/>
        <end position="221"/>
    </location>
</feature>
<organism evidence="11 12">
    <name type="scientific">Musa acuminata subsp. malaccensis</name>
    <name type="common">Wild banana</name>
    <name type="synonym">Musa malaccensis</name>
    <dbReference type="NCBI Taxonomy" id="214687"/>
    <lineage>
        <taxon>Eukaryota</taxon>
        <taxon>Viridiplantae</taxon>
        <taxon>Streptophyta</taxon>
        <taxon>Embryophyta</taxon>
        <taxon>Tracheophyta</taxon>
        <taxon>Spermatophyta</taxon>
        <taxon>Magnoliopsida</taxon>
        <taxon>Liliopsida</taxon>
        <taxon>Zingiberales</taxon>
        <taxon>Musaceae</taxon>
        <taxon>Musa</taxon>
    </lineage>
</organism>
<evidence type="ECO:0000256" key="2">
    <source>
        <dbReference type="ARBA" id="ARBA00022745"/>
    </source>
</evidence>
<evidence type="ECO:0000256" key="1">
    <source>
        <dbReference type="ARBA" id="ARBA00004123"/>
    </source>
</evidence>
<dbReference type="AlphaFoldDB" id="A0A804IS60"/>
<evidence type="ECO:0000313" key="10">
    <source>
        <dbReference type="EMBL" id="CAG1842925.1"/>
    </source>
</evidence>
<evidence type="ECO:0000313" key="11">
    <source>
        <dbReference type="EnsemblPlants" id="Ma04_p21170.1"/>
    </source>
</evidence>
<dbReference type="Gramene" id="Ma04_t21170.1">
    <property type="protein sequence ID" value="Ma04_p21170.1"/>
    <property type="gene ID" value="Ma04_g21170"/>
</dbReference>
<comment type="subcellular location">
    <subcellularLocation>
        <location evidence="1">Nucleus</location>
    </subcellularLocation>
</comment>
<protein>
    <submittedName>
        <fullName evidence="10">(wild Malaysian banana) hypothetical protein</fullName>
    </submittedName>
</protein>
<keyword evidence="7" id="KW-0539">Nucleus</keyword>
<dbReference type="PROSITE" id="PS51032">
    <property type="entry name" value="AP2_ERF"/>
    <property type="match status" value="1"/>
</dbReference>
<dbReference type="EMBL" id="HG996469">
    <property type="protein sequence ID" value="CAG1842925.1"/>
    <property type="molecule type" value="Genomic_DNA"/>
</dbReference>
<evidence type="ECO:0000259" key="9">
    <source>
        <dbReference type="PROSITE" id="PS51032"/>
    </source>
</evidence>
<dbReference type="CDD" id="cd00018">
    <property type="entry name" value="AP2"/>
    <property type="match status" value="1"/>
</dbReference>
<dbReference type="GO" id="GO:0000976">
    <property type="term" value="F:transcription cis-regulatory region binding"/>
    <property type="evidence" value="ECO:0007669"/>
    <property type="project" value="UniProtKB-ARBA"/>
</dbReference>
<feature type="domain" description="AP2/ERF" evidence="9">
    <location>
        <begin position="106"/>
        <end position="164"/>
    </location>
</feature>
<dbReference type="FunFam" id="3.30.730.10:FF:000001">
    <property type="entry name" value="Ethylene-responsive transcription factor 2"/>
    <property type="match status" value="1"/>
</dbReference>
<evidence type="ECO:0000256" key="6">
    <source>
        <dbReference type="ARBA" id="ARBA00023163"/>
    </source>
</evidence>
<dbReference type="Proteomes" id="UP000012960">
    <property type="component" value="Unplaced"/>
</dbReference>
<dbReference type="EnsemblPlants" id="Ma04_t21170.1">
    <property type="protein sequence ID" value="Ma04_p21170.1"/>
    <property type="gene ID" value="Ma04_g21170"/>
</dbReference>
<keyword evidence="12" id="KW-1185">Reference proteome</keyword>
<dbReference type="Gene3D" id="3.30.730.10">
    <property type="entry name" value="AP2/ERF domain"/>
    <property type="match status" value="1"/>
</dbReference>
<reference evidence="10" key="1">
    <citation type="submission" date="2021-03" db="EMBL/GenBank/DDBJ databases">
        <authorList>
            <consortium name="Genoscope - CEA"/>
            <person name="William W."/>
        </authorList>
    </citation>
    <scope>NUCLEOTIDE SEQUENCE</scope>
    <source>
        <strain evidence="10">Doubled-haploid Pahang</strain>
    </source>
</reference>
<feature type="compositionally biased region" description="Basic and acidic residues" evidence="8">
    <location>
        <begin position="187"/>
        <end position="214"/>
    </location>
</feature>
<keyword evidence="3" id="KW-0805">Transcription regulation</keyword>
<dbReference type="GO" id="GO:0005634">
    <property type="term" value="C:nucleus"/>
    <property type="evidence" value="ECO:0007669"/>
    <property type="project" value="UniProtKB-SubCell"/>
</dbReference>
<evidence type="ECO:0000256" key="8">
    <source>
        <dbReference type="SAM" id="MobiDB-lite"/>
    </source>
</evidence>
<dbReference type="OrthoDB" id="674504at2759"/>
<dbReference type="FunCoup" id="A0A804IS60">
    <property type="interactions" value="1080"/>
</dbReference>
<dbReference type="InterPro" id="IPR044808">
    <property type="entry name" value="ERF_plant"/>
</dbReference>
<dbReference type="InParanoid" id="A0A804IS60"/>
<sequence length="260" mass="28069">MASGIGGFGDPTLDFIREHLFADLPPTPPSSAFSLPPPVATGSGYRFPEPDVPMISFGADSPLLSPASADRRPSFTVALPPAPQFGWTEASAKEKRPAAGQGDARRYRGVRERPWGKFAAEIRDPNRRGSRVWLGTFDTAVDAARAYDRAAFQMRGRKAILNFPNEIGCSGDRASPPLPAASGKRKRDAEEVAEPRKIKKEARSPESEVIDPEHLPSGCPLSPSSWDSLWGFEESDTKGLFDMPPLSPLPSLGCAQLLVS</sequence>
<dbReference type="InterPro" id="IPR001471">
    <property type="entry name" value="AP2/ERF_dom"/>
</dbReference>
<dbReference type="GO" id="GO:0009873">
    <property type="term" value="P:ethylene-activated signaling pathway"/>
    <property type="evidence" value="ECO:0007669"/>
    <property type="project" value="UniProtKB-KW"/>
</dbReference>
<evidence type="ECO:0000256" key="5">
    <source>
        <dbReference type="ARBA" id="ARBA00023159"/>
    </source>
</evidence>
<dbReference type="SMART" id="SM00380">
    <property type="entry name" value="AP2"/>
    <property type="match status" value="1"/>
</dbReference>
<dbReference type="PANTHER" id="PTHR31190:SF499">
    <property type="entry name" value="ETHYLENE-RESPONSIVE TRANSCRIPTION FACTOR ERF105"/>
    <property type="match status" value="1"/>
</dbReference>
<dbReference type="SUPFAM" id="SSF54171">
    <property type="entry name" value="DNA-binding domain"/>
    <property type="match status" value="1"/>
</dbReference>
<name>A0A804IS60_MUSAM</name>
<accession>A0A804IS60</accession>
<dbReference type="Pfam" id="PF00847">
    <property type="entry name" value="AP2"/>
    <property type="match status" value="1"/>
</dbReference>
<dbReference type="GO" id="GO:0003700">
    <property type="term" value="F:DNA-binding transcription factor activity"/>
    <property type="evidence" value="ECO:0007669"/>
    <property type="project" value="InterPro"/>
</dbReference>
<gene>
    <name evidence="10" type="ORF">GSMUA_127200.1</name>
</gene>
<reference evidence="11" key="2">
    <citation type="submission" date="2021-05" db="UniProtKB">
        <authorList>
            <consortium name="EnsemblPlants"/>
        </authorList>
    </citation>
    <scope>IDENTIFICATION</scope>
    <source>
        <strain evidence="11">subsp. malaccensis</strain>
    </source>
</reference>
<keyword evidence="2" id="KW-0936">Ethylene signaling pathway</keyword>
<keyword evidence="4" id="KW-0238">DNA-binding</keyword>
<evidence type="ECO:0000256" key="7">
    <source>
        <dbReference type="ARBA" id="ARBA00023242"/>
    </source>
</evidence>
<keyword evidence="5" id="KW-0010">Activator</keyword>
<evidence type="ECO:0000256" key="3">
    <source>
        <dbReference type="ARBA" id="ARBA00023015"/>
    </source>
</evidence>
<dbReference type="GO" id="GO:0006950">
    <property type="term" value="P:response to stress"/>
    <property type="evidence" value="ECO:0007669"/>
    <property type="project" value="UniProtKB-ARBA"/>
</dbReference>
<evidence type="ECO:0000256" key="4">
    <source>
        <dbReference type="ARBA" id="ARBA00023125"/>
    </source>
</evidence>